<evidence type="ECO:0000313" key="4">
    <source>
        <dbReference type="EMBL" id="KAE9153141.1"/>
    </source>
</evidence>
<dbReference type="EMBL" id="QXGE01010169">
    <property type="protein sequence ID" value="KAE9259984.1"/>
    <property type="molecule type" value="Genomic_DNA"/>
</dbReference>
<comment type="caution">
    <text evidence="2">The sequence shown here is derived from an EMBL/GenBank/DDBJ whole genome shotgun (WGS) entry which is preliminary data.</text>
</comment>
<evidence type="ECO:0000313" key="5">
    <source>
        <dbReference type="EMBL" id="KAE9259984.1"/>
    </source>
</evidence>
<dbReference type="Proteomes" id="UP000488956">
    <property type="component" value="Unassembled WGS sequence"/>
</dbReference>
<evidence type="ECO:0000313" key="3">
    <source>
        <dbReference type="EMBL" id="KAE9056212.1"/>
    </source>
</evidence>
<sequence>MFGTVLVTRFKCNCSLQQSMLRASIVHYMNNYWSSSAVETGSCEDCANSGKLAVKAAETSIREVCVSVIVGVMATWDWGLRQFALDVKGSSTLS</sequence>
<dbReference type="Proteomes" id="UP000441208">
    <property type="component" value="Unassembled WGS sequence"/>
</dbReference>
<dbReference type="Proteomes" id="UP000440732">
    <property type="component" value="Unassembled WGS sequence"/>
</dbReference>
<proteinExistence type="predicted"/>
<evidence type="ECO:0000313" key="7">
    <source>
        <dbReference type="Proteomes" id="UP000440732"/>
    </source>
</evidence>
<dbReference type="EMBL" id="QXGA01009734">
    <property type="protein sequence ID" value="KAE9056212.1"/>
    <property type="molecule type" value="Genomic_DNA"/>
</dbReference>
<dbReference type="EMBL" id="QXFX01009425">
    <property type="protein sequence ID" value="KAE9054656.1"/>
    <property type="molecule type" value="Genomic_DNA"/>
</dbReference>
<accession>A0A6A3PJ86</accession>
<name>A0A6A3PJ86_9STRA</name>
<dbReference type="Proteomes" id="UP000437068">
    <property type="component" value="Unassembled WGS sequence"/>
</dbReference>
<evidence type="ECO:0000313" key="9">
    <source>
        <dbReference type="Proteomes" id="UP000476176"/>
    </source>
</evidence>
<evidence type="ECO:0000313" key="10">
    <source>
        <dbReference type="Proteomes" id="UP000488956"/>
    </source>
</evidence>
<organism evidence="2 8">
    <name type="scientific">Phytophthora fragariae</name>
    <dbReference type="NCBI Taxonomy" id="53985"/>
    <lineage>
        <taxon>Eukaryota</taxon>
        <taxon>Sar</taxon>
        <taxon>Stramenopiles</taxon>
        <taxon>Oomycota</taxon>
        <taxon>Peronosporomycetes</taxon>
        <taxon>Peronosporales</taxon>
        <taxon>Peronosporaceae</taxon>
        <taxon>Phytophthora</taxon>
    </lineage>
</organism>
<evidence type="ECO:0000313" key="2">
    <source>
        <dbReference type="EMBL" id="KAE9055396.1"/>
    </source>
</evidence>
<evidence type="ECO:0000313" key="6">
    <source>
        <dbReference type="Proteomes" id="UP000437068"/>
    </source>
</evidence>
<dbReference type="EMBL" id="QXGC01011646">
    <property type="protein sequence ID" value="KAE9153141.1"/>
    <property type="molecule type" value="Genomic_DNA"/>
</dbReference>
<evidence type="ECO:0000313" key="8">
    <source>
        <dbReference type="Proteomes" id="UP000441208"/>
    </source>
</evidence>
<reference evidence="6 7" key="1">
    <citation type="submission" date="2018-08" db="EMBL/GenBank/DDBJ databases">
        <title>Genomic investigation of the strawberry pathogen Phytophthora fragariae indicates pathogenicity is determined by transcriptional variation in three key races.</title>
        <authorList>
            <person name="Adams T.M."/>
            <person name="Armitage A.D."/>
            <person name="Sobczyk M.K."/>
            <person name="Bates H.J."/>
            <person name="Dunwell J.M."/>
            <person name="Nellist C.F."/>
            <person name="Harrison R.J."/>
        </authorList>
    </citation>
    <scope>NUCLEOTIDE SEQUENCE [LARGE SCALE GENOMIC DNA]</scope>
    <source>
        <strain evidence="5 6">A4</strain>
        <strain evidence="4 9">BC-23</strain>
        <strain evidence="3 7">NOV-5</strain>
        <strain evidence="2 8">NOV-71</strain>
        <strain evidence="1 10">ONT-3</strain>
    </source>
</reference>
<protein>
    <submittedName>
        <fullName evidence="2">Uncharacterized protein</fullName>
    </submittedName>
</protein>
<gene>
    <name evidence="5" type="ORF">PF001_g32861</name>
    <name evidence="4" type="ORF">PF004_g32814</name>
    <name evidence="3" type="ORF">PF006_g32743</name>
    <name evidence="2" type="ORF">PF007_g32336</name>
    <name evidence="1" type="ORF">PF010_g32442</name>
</gene>
<dbReference type="EMBL" id="QXFZ01008720">
    <property type="protein sequence ID" value="KAE9055396.1"/>
    <property type="molecule type" value="Genomic_DNA"/>
</dbReference>
<dbReference type="AlphaFoldDB" id="A0A6A3PJ86"/>
<evidence type="ECO:0000313" key="1">
    <source>
        <dbReference type="EMBL" id="KAE9054656.1"/>
    </source>
</evidence>
<dbReference type="Proteomes" id="UP000476176">
    <property type="component" value="Unassembled WGS sequence"/>
</dbReference>